<feature type="compositionally biased region" description="Polar residues" evidence="1">
    <location>
        <begin position="206"/>
        <end position="216"/>
    </location>
</feature>
<reference evidence="5" key="1">
    <citation type="submission" date="2017-02" db="UniProtKB">
        <authorList>
            <consortium name="WormBaseParasite"/>
        </authorList>
    </citation>
    <scope>IDENTIFICATION</scope>
</reference>
<protein>
    <submittedName>
        <fullName evidence="5">DUF5641 domain-containing protein</fullName>
    </submittedName>
</protein>
<accession>A0A0N4YA67</accession>
<dbReference type="Pfam" id="PF18701">
    <property type="entry name" value="DUF5641"/>
    <property type="match status" value="1"/>
</dbReference>
<dbReference type="STRING" id="27835.A0A0N4YA67"/>
<name>A0A0N4YA67_NIPBR</name>
<feature type="region of interest" description="Disordered" evidence="1">
    <location>
        <begin position="202"/>
        <end position="221"/>
    </location>
</feature>
<organism evidence="5">
    <name type="scientific">Nippostrongylus brasiliensis</name>
    <name type="common">Rat hookworm</name>
    <dbReference type="NCBI Taxonomy" id="27835"/>
    <lineage>
        <taxon>Eukaryota</taxon>
        <taxon>Metazoa</taxon>
        <taxon>Ecdysozoa</taxon>
        <taxon>Nematoda</taxon>
        <taxon>Chromadorea</taxon>
        <taxon>Rhabditida</taxon>
        <taxon>Rhabditina</taxon>
        <taxon>Rhabditomorpha</taxon>
        <taxon>Strongyloidea</taxon>
        <taxon>Heligmosomidae</taxon>
        <taxon>Nippostrongylus</taxon>
    </lineage>
</organism>
<dbReference type="AlphaFoldDB" id="A0A0N4YA67"/>
<reference evidence="3 4" key="2">
    <citation type="submission" date="2018-11" db="EMBL/GenBank/DDBJ databases">
        <authorList>
            <consortium name="Pathogen Informatics"/>
        </authorList>
    </citation>
    <scope>NUCLEOTIDE SEQUENCE [LARGE SCALE GENOMIC DNA]</scope>
</reference>
<evidence type="ECO:0000259" key="2">
    <source>
        <dbReference type="Pfam" id="PF18701"/>
    </source>
</evidence>
<dbReference type="OMA" id="WTHSCEL"/>
<gene>
    <name evidence="3" type="ORF">NBR_LOCUS13261</name>
</gene>
<evidence type="ECO:0000313" key="5">
    <source>
        <dbReference type="WBParaSite" id="NBR_0001326001-mRNA-1"/>
    </source>
</evidence>
<evidence type="ECO:0000313" key="4">
    <source>
        <dbReference type="Proteomes" id="UP000271162"/>
    </source>
</evidence>
<dbReference type="EMBL" id="UYSL01020984">
    <property type="protein sequence ID" value="VDL76850.1"/>
    <property type="molecule type" value="Genomic_DNA"/>
</dbReference>
<dbReference type="InterPro" id="IPR040676">
    <property type="entry name" value="DUF5641"/>
</dbReference>
<evidence type="ECO:0000313" key="3">
    <source>
        <dbReference type="EMBL" id="VDL76850.1"/>
    </source>
</evidence>
<dbReference type="WBParaSite" id="NBR_0001326001-mRNA-1">
    <property type="protein sequence ID" value="NBR_0001326001-mRNA-1"/>
    <property type="gene ID" value="NBR_0001326001"/>
</dbReference>
<evidence type="ECO:0000256" key="1">
    <source>
        <dbReference type="SAM" id="MobiDB-lite"/>
    </source>
</evidence>
<dbReference type="Proteomes" id="UP000271162">
    <property type="component" value="Unassembled WGS sequence"/>
</dbReference>
<dbReference type="PANTHER" id="PTHR47331">
    <property type="entry name" value="PHD-TYPE DOMAIN-CONTAINING PROTEIN"/>
    <property type="match status" value="1"/>
</dbReference>
<feature type="domain" description="DUF5641" evidence="2">
    <location>
        <begin position="89"/>
        <end position="183"/>
    </location>
</feature>
<sequence>MIGIFKTAFKNAIGSRILPLETLITLAKESEAICNSRPLTYVTDEVDHIPLRPIDFTRPTSRLASPRFLEDDDEWKPSHKTRDDLIKDWKFGLDILNKFWNKWSNEYLKCLRERHQASHPHPTSFQKGQPKCGDYVLIQEKDQKRGTWKIGQICDSSDKYTRSVQVKLPSKRTITRPINLICPFEIVDQTISKSTTNPYVSDLKDTTTNTAHSGKSQRNEEQALLPNAMNNTISRANLPANLRRTPHRSLPGIYLNDKSTFI</sequence>
<proteinExistence type="predicted"/>
<keyword evidence="4" id="KW-1185">Reference proteome</keyword>